<proteinExistence type="predicted"/>
<accession>A0ACC0VL87</accession>
<dbReference type="EMBL" id="CM047587">
    <property type="protein sequence ID" value="KAI9907259.1"/>
    <property type="molecule type" value="Genomic_DNA"/>
</dbReference>
<organism evidence="1 2">
    <name type="scientific">Peronosclerospora sorghi</name>
    <dbReference type="NCBI Taxonomy" id="230839"/>
    <lineage>
        <taxon>Eukaryota</taxon>
        <taxon>Sar</taxon>
        <taxon>Stramenopiles</taxon>
        <taxon>Oomycota</taxon>
        <taxon>Peronosporomycetes</taxon>
        <taxon>Peronosporales</taxon>
        <taxon>Peronosporaceae</taxon>
        <taxon>Peronosclerospora</taxon>
    </lineage>
</organism>
<comment type="caution">
    <text evidence="1">The sequence shown here is derived from an EMBL/GenBank/DDBJ whole genome shotgun (WGS) entry which is preliminary data.</text>
</comment>
<name>A0ACC0VL87_9STRA</name>
<gene>
    <name evidence="1" type="ORF">PsorP6_016113</name>
</gene>
<keyword evidence="2" id="KW-1185">Reference proteome</keyword>
<evidence type="ECO:0000313" key="1">
    <source>
        <dbReference type="EMBL" id="KAI9907259.1"/>
    </source>
</evidence>
<reference evidence="1 2" key="1">
    <citation type="journal article" date="2022" name="bioRxiv">
        <title>The genome of the oomycete Peronosclerospora sorghi, a cosmopolitan pathogen of maize and sorghum, is inflated with dispersed pseudogenes.</title>
        <authorList>
            <person name="Fletcher K."/>
            <person name="Martin F."/>
            <person name="Isakeit T."/>
            <person name="Cavanaugh K."/>
            <person name="Magill C."/>
            <person name="Michelmore R."/>
        </authorList>
    </citation>
    <scope>NUCLEOTIDE SEQUENCE [LARGE SCALE GENOMIC DNA]</scope>
    <source>
        <strain evidence="1">P6</strain>
    </source>
</reference>
<dbReference type="Proteomes" id="UP001163321">
    <property type="component" value="Chromosome 8"/>
</dbReference>
<protein>
    <submittedName>
        <fullName evidence="1">Uncharacterized protein</fullName>
    </submittedName>
</protein>
<evidence type="ECO:0000313" key="2">
    <source>
        <dbReference type="Proteomes" id="UP001163321"/>
    </source>
</evidence>
<sequence length="95" mass="11219">MDGTVHIPKLDMLSRLFIGESFVEESEEMAQDYIEKMRGGRKYGDEQVARRRVQARGSIGGEKVIRLRLQSCLYEYRMWREGSEEVAVWPIWSKY</sequence>